<gene>
    <name evidence="5" type="ORF">So717_08560</name>
</gene>
<dbReference type="Pfam" id="PF07729">
    <property type="entry name" value="FCD"/>
    <property type="match status" value="1"/>
</dbReference>
<dbReference type="AlphaFoldDB" id="A0A640VLD0"/>
<dbReference type="GO" id="GO:0003700">
    <property type="term" value="F:DNA-binding transcription factor activity"/>
    <property type="evidence" value="ECO:0007669"/>
    <property type="project" value="InterPro"/>
</dbReference>
<comment type="caution">
    <text evidence="5">The sequence shown here is derived from an EMBL/GenBank/DDBJ whole genome shotgun (WGS) entry which is preliminary data.</text>
</comment>
<dbReference type="InterPro" id="IPR036390">
    <property type="entry name" value="WH_DNA-bd_sf"/>
</dbReference>
<evidence type="ECO:0000259" key="4">
    <source>
        <dbReference type="PROSITE" id="PS50949"/>
    </source>
</evidence>
<dbReference type="Pfam" id="PF00392">
    <property type="entry name" value="GntR"/>
    <property type="match status" value="1"/>
</dbReference>
<dbReference type="PROSITE" id="PS50949">
    <property type="entry name" value="HTH_GNTR"/>
    <property type="match status" value="1"/>
</dbReference>
<keyword evidence="3" id="KW-0804">Transcription</keyword>
<dbReference type="SUPFAM" id="SSF48008">
    <property type="entry name" value="GntR ligand-binding domain-like"/>
    <property type="match status" value="1"/>
</dbReference>
<dbReference type="Gene3D" id="1.20.120.530">
    <property type="entry name" value="GntR ligand-binding domain-like"/>
    <property type="match status" value="1"/>
</dbReference>
<dbReference type="Proteomes" id="UP000436522">
    <property type="component" value="Unassembled WGS sequence"/>
</dbReference>
<dbReference type="RefSeq" id="WP_159974994.1">
    <property type="nucleotide sequence ID" value="NZ_BLIV01000002.1"/>
</dbReference>
<proteinExistence type="predicted"/>
<protein>
    <submittedName>
        <fullName evidence="5">GntR family transcriptional regulator</fullName>
    </submittedName>
</protein>
<dbReference type="InterPro" id="IPR036388">
    <property type="entry name" value="WH-like_DNA-bd_sf"/>
</dbReference>
<evidence type="ECO:0000313" key="6">
    <source>
        <dbReference type="Proteomes" id="UP000436522"/>
    </source>
</evidence>
<dbReference type="Gene3D" id="1.10.10.10">
    <property type="entry name" value="Winged helix-like DNA-binding domain superfamily/Winged helix DNA-binding domain"/>
    <property type="match status" value="1"/>
</dbReference>
<evidence type="ECO:0000256" key="1">
    <source>
        <dbReference type="ARBA" id="ARBA00023015"/>
    </source>
</evidence>
<dbReference type="PANTHER" id="PTHR43537:SF5">
    <property type="entry name" value="UXU OPERON TRANSCRIPTIONAL REGULATOR"/>
    <property type="match status" value="1"/>
</dbReference>
<sequence>MSGHDADIFDDMRHRLITGEFGYGNKLRAEKLRHDYNCSASTVREVLFRLSTVGLVDFQEQRGFRSPYQSVERQHDLTHMRILLETEGACLSIRMGGVEWESRLTAAHHKLSHIETRVRSSGDLIPLLGLWSRAEQEFHETLIDACGSALLKRTHAVIYEQFRQQLVSAETNYGYFPENIREHQAILDAALQRNEDLMRVCVNDHLARNLTRPVPRKAQPEVLGKSSAI</sequence>
<dbReference type="InterPro" id="IPR008920">
    <property type="entry name" value="TF_FadR/GntR_C"/>
</dbReference>
<reference evidence="5 6" key="1">
    <citation type="submission" date="2019-12" db="EMBL/GenBank/DDBJ databases">
        <title>Roseobacter cerasinus sp. nov., isolated from seawater around aquaculture.</title>
        <authorList>
            <person name="Muramatsu S."/>
            <person name="Takabe Y."/>
            <person name="Mori K."/>
            <person name="Takaichi S."/>
            <person name="Hanada S."/>
        </authorList>
    </citation>
    <scope>NUCLEOTIDE SEQUENCE [LARGE SCALE GENOMIC DNA]</scope>
    <source>
        <strain evidence="5 6">AI77</strain>
    </source>
</reference>
<evidence type="ECO:0000256" key="2">
    <source>
        <dbReference type="ARBA" id="ARBA00023125"/>
    </source>
</evidence>
<keyword evidence="6" id="KW-1185">Reference proteome</keyword>
<dbReference type="EMBL" id="BLIV01000002">
    <property type="protein sequence ID" value="GFE49103.1"/>
    <property type="molecule type" value="Genomic_DNA"/>
</dbReference>
<dbReference type="PANTHER" id="PTHR43537">
    <property type="entry name" value="TRANSCRIPTIONAL REGULATOR, GNTR FAMILY"/>
    <property type="match status" value="1"/>
</dbReference>
<dbReference type="SUPFAM" id="SSF46785">
    <property type="entry name" value="Winged helix' DNA-binding domain"/>
    <property type="match status" value="1"/>
</dbReference>
<name>A0A640VLD0_9RHOB</name>
<organism evidence="5 6">
    <name type="scientific">Roseobacter cerasinus</name>
    <dbReference type="NCBI Taxonomy" id="2602289"/>
    <lineage>
        <taxon>Bacteria</taxon>
        <taxon>Pseudomonadati</taxon>
        <taxon>Pseudomonadota</taxon>
        <taxon>Alphaproteobacteria</taxon>
        <taxon>Rhodobacterales</taxon>
        <taxon>Roseobacteraceae</taxon>
        <taxon>Roseobacter</taxon>
    </lineage>
</organism>
<evidence type="ECO:0000313" key="5">
    <source>
        <dbReference type="EMBL" id="GFE49103.1"/>
    </source>
</evidence>
<keyword evidence="1" id="KW-0805">Transcription regulation</keyword>
<accession>A0A640VLD0</accession>
<evidence type="ECO:0000256" key="3">
    <source>
        <dbReference type="ARBA" id="ARBA00023163"/>
    </source>
</evidence>
<dbReference type="SMART" id="SM00895">
    <property type="entry name" value="FCD"/>
    <property type="match status" value="1"/>
</dbReference>
<dbReference type="SMART" id="SM00345">
    <property type="entry name" value="HTH_GNTR"/>
    <property type="match status" value="1"/>
</dbReference>
<feature type="domain" description="HTH gntR-type" evidence="4">
    <location>
        <begin position="2"/>
        <end position="69"/>
    </location>
</feature>
<dbReference type="OrthoDB" id="8638122at2"/>
<dbReference type="InterPro" id="IPR011711">
    <property type="entry name" value="GntR_C"/>
</dbReference>
<keyword evidence="2" id="KW-0238">DNA-binding</keyword>
<dbReference type="InterPro" id="IPR000524">
    <property type="entry name" value="Tscrpt_reg_HTH_GntR"/>
</dbReference>
<dbReference type="GO" id="GO:0003677">
    <property type="term" value="F:DNA binding"/>
    <property type="evidence" value="ECO:0007669"/>
    <property type="project" value="UniProtKB-KW"/>
</dbReference>